<dbReference type="Pfam" id="PF08480">
    <property type="entry name" value="Disaggr_assoc"/>
    <property type="match status" value="1"/>
</dbReference>
<dbReference type="InterPro" id="IPR015919">
    <property type="entry name" value="Cadherin-like_sf"/>
</dbReference>
<evidence type="ECO:0000259" key="3">
    <source>
        <dbReference type="Pfam" id="PF08480"/>
    </source>
</evidence>
<dbReference type="PATRIC" id="fig|1434107.4.peg.4193"/>
<dbReference type="NCBIfam" id="NF033679">
    <property type="entry name" value="DNRLRE_dom"/>
    <property type="match status" value="2"/>
</dbReference>
<dbReference type="InterPro" id="IPR051550">
    <property type="entry name" value="SCF-Subunits/Alg-Epimerases"/>
</dbReference>
<feature type="domain" description="Disaggregatase-related" evidence="3">
    <location>
        <begin position="301"/>
        <end position="502"/>
    </location>
</feature>
<dbReference type="GO" id="GO:0016020">
    <property type="term" value="C:membrane"/>
    <property type="evidence" value="ECO:0007669"/>
    <property type="project" value="InterPro"/>
</dbReference>
<dbReference type="KEGG" id="mbak:MSBR3_3330"/>
<dbReference type="InterPro" id="IPR012334">
    <property type="entry name" value="Pectin_lyas_fold"/>
</dbReference>
<evidence type="ECO:0000259" key="2">
    <source>
        <dbReference type="Pfam" id="PF06848"/>
    </source>
</evidence>
<dbReference type="EMBL" id="CP009517">
    <property type="protein sequence ID" value="AKB83908.1"/>
    <property type="molecule type" value="Genomic_DNA"/>
</dbReference>
<dbReference type="Pfam" id="PF05345">
    <property type="entry name" value="He_PIG"/>
    <property type="match status" value="1"/>
</dbReference>
<dbReference type="Gene3D" id="2.160.20.10">
    <property type="entry name" value="Single-stranded right-handed beta-helix, Pectin lyase-like"/>
    <property type="match status" value="1"/>
</dbReference>
<dbReference type="InterPro" id="IPR010671">
    <property type="entry name" value="Disaggr-rel_dom"/>
</dbReference>
<dbReference type="InterPro" id="IPR013783">
    <property type="entry name" value="Ig-like_fold"/>
</dbReference>
<keyword evidence="1" id="KW-0677">Repeat</keyword>
<dbReference type="SMART" id="SM00710">
    <property type="entry name" value="PbH1"/>
    <property type="match status" value="8"/>
</dbReference>
<dbReference type="Gene3D" id="2.60.40.10">
    <property type="entry name" value="Immunoglobulins"/>
    <property type="match status" value="1"/>
</dbReference>
<dbReference type="PANTHER" id="PTHR22990:SF15">
    <property type="entry name" value="F-BOX ONLY PROTEIN 10"/>
    <property type="match status" value="1"/>
</dbReference>
<feature type="domain" description="Disaggregatase-related" evidence="2">
    <location>
        <begin position="829"/>
        <end position="1007"/>
    </location>
</feature>
<sequence>MLDLSKLLANNNKFYGDIDTSPLEYLPMKIKNMRCCDQSQVISVLKRELGIFFLVSCLILANVPTALCRSPAPTVYVAGDGSGDFNCDGKDDHVQINQALKFVADNSGYTTVHLKGPFTYVIDDTLLIGSNTILEGDSNAVIKLVDHAGWVPMKPLIKQMSNSGNNNIVIRGFEVNVNHDGNTEFAKGDGYYNIMYFLYCKNVTVYNMYMHDGHGDGLRIKYGENVKFYNNTIYKLGHDGLFAIDCQNVEAWNNTITCRTNSGLRIWNSNHVKFHDNLIDSFYHWSAGGPGIQIEKSAGVMDDVEIYNNTIHNTYCPGIWLFNYDSSSATRDKAKNVYIHHNVFYDTGTNPSITWVGGIITGGFEDTVIENNVFDGIYHAAIANMYINSYSPTYVPAGDGFTTIVRNNIIVNTRIRTNSPSGTGYGIMNYLPQTHSFVLENNCLYNNSAGNYKNCKSTTDIYVDPLFADPKNHDYHLQSVSGRWNGKTWVKDKVSSPCIDAGYASSNYSNEPEDNGNRINIGRYGNTIYASLSGVSEVNHAPIMNPISAVTVKAGEKLSILVKASDKDGDSLTYSASGLPAGSSFDGNSGLFNWRPVNDQEGVYTISFKVSDGKLNDSEVAKISVILNLSGEIYNNRIREASPEDVFPDKTFLDVGGMSSVGRYRDLVWFNVSEYTNTTEISSATLSLFWYYPSSTRPNDTVIEVYRPVSWNSEYVSWNKKNANIAWNNAGGDWYDKNGVFRGSTPYATLTLKASSLPDNRYYELNVTDLVKEYVSGKYENTGFLLKARNENDNYVAFYSADCGNTSQVPKLNIKKRVTVNATITGAKDNRLRETSPEGVYSDTSFIDVGELSDVGKYRAVMSFNLSEYTSGTEVNSATLSLFWYYPSSTRPNDTVIEVYRPASWNPEYVSWNKKNANIAWNNAGGDWYDKNGVFRGSTPYATLTLKASSLPDNRYYELNVTDLVKEYVSGKYENTGFLLKARNENGNYIAFYSADCGNTSQVPKLSLVYK</sequence>
<dbReference type="SUPFAM" id="SSF51126">
    <property type="entry name" value="Pectin lyase-like"/>
    <property type="match status" value="2"/>
</dbReference>
<dbReference type="PANTHER" id="PTHR22990">
    <property type="entry name" value="F-BOX ONLY PROTEIN"/>
    <property type="match status" value="1"/>
</dbReference>
<name>A0A0E3SPV1_METBA</name>
<dbReference type="GO" id="GO:0005509">
    <property type="term" value="F:calcium ion binding"/>
    <property type="evidence" value="ECO:0007669"/>
    <property type="project" value="InterPro"/>
</dbReference>
<dbReference type="AlphaFoldDB" id="A0A0E3SPV1"/>
<dbReference type="FunFam" id="2.160.20.10:FF:000069">
    <property type="entry name" value="Uncharacterized protein"/>
    <property type="match status" value="1"/>
</dbReference>
<dbReference type="HOGENOM" id="CLU_012607_0_0_2"/>
<dbReference type="STRING" id="1434107.MSBR3_3330"/>
<proteinExistence type="predicted"/>
<dbReference type="InterPro" id="IPR006626">
    <property type="entry name" value="PbH1"/>
</dbReference>
<protein>
    <submittedName>
        <fullName evidence="4">Uncharacterized protein</fullName>
    </submittedName>
</protein>
<evidence type="ECO:0000313" key="5">
    <source>
        <dbReference type="Proteomes" id="UP000033066"/>
    </source>
</evidence>
<dbReference type="Pfam" id="PF06848">
    <property type="entry name" value="Disaggr_repeat"/>
    <property type="match status" value="2"/>
</dbReference>
<evidence type="ECO:0000256" key="1">
    <source>
        <dbReference type="ARBA" id="ARBA00022737"/>
    </source>
</evidence>
<dbReference type="InterPro" id="IPR013687">
    <property type="entry name" value="Disaggr-rel"/>
</dbReference>
<organism evidence="4 5">
    <name type="scientific">Methanosarcina barkeri 3</name>
    <dbReference type="NCBI Taxonomy" id="1434107"/>
    <lineage>
        <taxon>Archaea</taxon>
        <taxon>Methanobacteriati</taxon>
        <taxon>Methanobacteriota</taxon>
        <taxon>Stenosarchaea group</taxon>
        <taxon>Methanomicrobia</taxon>
        <taxon>Methanosarcinales</taxon>
        <taxon>Methanosarcinaceae</taxon>
        <taxon>Methanosarcina</taxon>
    </lineage>
</organism>
<gene>
    <name evidence="4" type="ORF">MSBR3_3330</name>
</gene>
<dbReference type="SUPFAM" id="SSF49313">
    <property type="entry name" value="Cadherin-like"/>
    <property type="match status" value="1"/>
</dbReference>
<evidence type="ECO:0000313" key="4">
    <source>
        <dbReference type="EMBL" id="AKB83908.1"/>
    </source>
</evidence>
<feature type="domain" description="Disaggregatase-related" evidence="2">
    <location>
        <begin position="635"/>
        <end position="814"/>
    </location>
</feature>
<accession>A0A0E3SPV1</accession>
<reference evidence="4" key="1">
    <citation type="submission" date="2014-07" db="EMBL/GenBank/DDBJ databases">
        <title>Methanogenic archaea and the global carbon cycle.</title>
        <authorList>
            <person name="Henriksen J.R."/>
            <person name="Luke J."/>
            <person name="Reinhart S."/>
            <person name="Benedict M.N."/>
            <person name="Youngblut N.D."/>
            <person name="Metcalf M.E."/>
            <person name="Whitaker R.J."/>
            <person name="Metcalf W.W."/>
        </authorList>
    </citation>
    <scope>NUCLEOTIDE SEQUENCE [LARGE SCALE GENOMIC DNA]</scope>
    <source>
        <strain evidence="4">3</strain>
    </source>
</reference>
<dbReference type="Proteomes" id="UP000033066">
    <property type="component" value="Chromosome"/>
</dbReference>
<dbReference type="InterPro" id="IPR011050">
    <property type="entry name" value="Pectin_lyase_fold/virulence"/>
</dbReference>
<keyword evidence="5" id="KW-1185">Reference proteome</keyword>